<organism evidence="1 2">
    <name type="scientific">Corallococcus interemptor</name>
    <dbReference type="NCBI Taxonomy" id="2316720"/>
    <lineage>
        <taxon>Bacteria</taxon>
        <taxon>Pseudomonadati</taxon>
        <taxon>Myxococcota</taxon>
        <taxon>Myxococcia</taxon>
        <taxon>Myxococcales</taxon>
        <taxon>Cystobacterineae</taxon>
        <taxon>Myxococcaceae</taxon>
        <taxon>Corallococcus</taxon>
    </lineage>
</organism>
<dbReference type="OrthoDB" id="5501681at2"/>
<sequence length="266" mass="29117">MRLSRGWVWLPAFTVLLQACGGARRPSQYEFDSATAGCRTNPASCAQAAGEEAVLPRAVRTFATAGSSVVAAVKILDAALKQQVTEALEECADKARAEVILPNFGTRSPTPRECDEQVRGAQGRTITRAMKLGNEMHRVALQCAEEKLNQLRPRGFSLEPTYLYNLDSAKTTWLSPAEVARIRQRGSLGELKGSLVPDVVLHTGDPAQVQAVYDFKFPCADVTRPAEWRDYPSGHSYSGSNQGAMYRKAFKVDRPVMIQPWLGAGF</sequence>
<comment type="caution">
    <text evidence="1">The sequence shown here is derived from an EMBL/GenBank/DDBJ whole genome shotgun (WGS) entry which is preliminary data.</text>
</comment>
<evidence type="ECO:0008006" key="3">
    <source>
        <dbReference type="Google" id="ProtNLM"/>
    </source>
</evidence>
<evidence type="ECO:0000313" key="2">
    <source>
        <dbReference type="Proteomes" id="UP000282656"/>
    </source>
</evidence>
<gene>
    <name evidence="1" type="ORF">D7X96_02760</name>
</gene>
<dbReference type="Proteomes" id="UP000282656">
    <property type="component" value="Unassembled WGS sequence"/>
</dbReference>
<accession>A0A3A8R3G3</accession>
<dbReference type="EMBL" id="RAWM01000004">
    <property type="protein sequence ID" value="RKH73335.1"/>
    <property type="molecule type" value="Genomic_DNA"/>
</dbReference>
<keyword evidence="2" id="KW-1185">Reference proteome</keyword>
<evidence type="ECO:0000313" key="1">
    <source>
        <dbReference type="EMBL" id="RKH73335.1"/>
    </source>
</evidence>
<protein>
    <recommendedName>
        <fullName evidence="3">Lipoprotein</fullName>
    </recommendedName>
</protein>
<proteinExistence type="predicted"/>
<name>A0A3A8R3G3_9BACT</name>
<dbReference type="AlphaFoldDB" id="A0A3A8R3G3"/>
<dbReference type="PROSITE" id="PS51257">
    <property type="entry name" value="PROKAR_LIPOPROTEIN"/>
    <property type="match status" value="1"/>
</dbReference>
<reference evidence="2" key="1">
    <citation type="submission" date="2018-09" db="EMBL/GenBank/DDBJ databases">
        <authorList>
            <person name="Livingstone P.G."/>
            <person name="Whitworth D.E."/>
        </authorList>
    </citation>
    <scope>NUCLEOTIDE SEQUENCE [LARGE SCALE GENOMIC DNA]</scope>
    <source>
        <strain evidence="2">AB047A</strain>
    </source>
</reference>